<geneLocation type="plasmid" evidence="4 5">
    <name>pSLIN02</name>
</geneLocation>
<gene>
    <name evidence="4" type="ordered locus">Slin_6923</name>
</gene>
<dbReference type="HOGENOM" id="CLU_615244_0_0_10"/>
<dbReference type="EMBL" id="CP001771">
    <property type="protein sequence ID" value="ADB42869.1"/>
    <property type="molecule type" value="Genomic_DNA"/>
</dbReference>
<dbReference type="KEGG" id="sli:Slin_6923"/>
<dbReference type="Proteomes" id="UP000002028">
    <property type="component" value="Plasmid pSLIN02"/>
</dbReference>
<feature type="compositionally biased region" description="Polar residues" evidence="1">
    <location>
        <begin position="175"/>
        <end position="204"/>
    </location>
</feature>
<dbReference type="Pfam" id="PF12508">
    <property type="entry name" value="Transposon_TraM"/>
    <property type="match status" value="1"/>
</dbReference>
<proteinExistence type="predicted"/>
<keyword evidence="2" id="KW-0472">Membrane</keyword>
<feature type="region of interest" description="Disordered" evidence="1">
    <location>
        <begin position="1"/>
        <end position="59"/>
    </location>
</feature>
<accession>D2QVN7</accession>
<dbReference type="InterPro" id="IPR055407">
    <property type="entry name" value="TraM_C"/>
</dbReference>
<protein>
    <recommendedName>
        <fullName evidence="3">Conjugative transposon TraM C-terminal domain-containing protein</fullName>
    </recommendedName>
</protein>
<evidence type="ECO:0000313" key="4">
    <source>
        <dbReference type="EMBL" id="ADB42869.1"/>
    </source>
</evidence>
<feature type="compositionally biased region" description="Basic residues" evidence="1">
    <location>
        <begin position="1"/>
        <end position="12"/>
    </location>
</feature>
<name>D2QVN7_SPILD</name>
<keyword evidence="2" id="KW-0812">Transmembrane</keyword>
<organism evidence="4 5">
    <name type="scientific">Spirosoma linguale (strain ATCC 33905 / DSM 74 / LMG 10896 / Claus 1)</name>
    <dbReference type="NCBI Taxonomy" id="504472"/>
    <lineage>
        <taxon>Bacteria</taxon>
        <taxon>Pseudomonadati</taxon>
        <taxon>Bacteroidota</taxon>
        <taxon>Cytophagia</taxon>
        <taxon>Cytophagales</taxon>
        <taxon>Cytophagaceae</taxon>
        <taxon>Spirosoma</taxon>
    </lineage>
</organism>
<feature type="compositionally biased region" description="Polar residues" evidence="1">
    <location>
        <begin position="213"/>
        <end position="225"/>
    </location>
</feature>
<dbReference type="AlphaFoldDB" id="D2QVN7"/>
<keyword evidence="2" id="KW-1133">Transmembrane helix</keyword>
<evidence type="ECO:0000259" key="3">
    <source>
        <dbReference type="Pfam" id="PF12508"/>
    </source>
</evidence>
<sequence>MSKLNAARKKKPEARLDDDAFGQADTPADQFGHEDPAASTGNEPAEEIDEVDEEYDELDDDDLEELASTQQDSASGKADLSKRKRLVIGVLVGLIAVLGIVGLLWKMTISTNGFKAPVPTEPIDVAERESNRKNQPTDYADEEQMRTMNYDGVNNIYGLALKQQQANRVPKDSVHQNPSVQRELNRSQQLAKQSGNRRNASGSLGTAPKRRYQTNSYGSDYSGRSSAYGDPYHANPTREDLLLQAGFNTVKAEGNGTNSYASQQTLPPPSLATVEVEDNEPIPGVVSGDQTIMNGTRVMFRTLADAKIRDRFAPKGSILVGFAQVGSNRAVFNITTLRLSTGEAVPVRLRALDPDMNEGLALQSDKPTRQQVDQATGSAMSQAASQAAWSAGYSINQATRVPVAGNALASLGAGLASAATTGRRREVRQKLNLQDGFKVFFVPVK</sequence>
<keyword evidence="4" id="KW-0614">Plasmid</keyword>
<feature type="compositionally biased region" description="Acidic residues" evidence="1">
    <location>
        <begin position="44"/>
        <end position="59"/>
    </location>
</feature>
<feature type="region of interest" description="Disordered" evidence="1">
    <location>
        <begin position="122"/>
        <end position="142"/>
    </location>
</feature>
<reference evidence="4 5" key="1">
    <citation type="journal article" date="2010" name="Stand. Genomic Sci.">
        <title>Complete genome sequence of Spirosoma linguale type strain (1).</title>
        <authorList>
            <person name="Lail K."/>
            <person name="Sikorski J."/>
            <person name="Saunders E."/>
            <person name="Lapidus A."/>
            <person name="Glavina Del Rio T."/>
            <person name="Copeland A."/>
            <person name="Tice H."/>
            <person name="Cheng J.-F."/>
            <person name="Lucas S."/>
            <person name="Nolan M."/>
            <person name="Bruce D."/>
            <person name="Goodwin L."/>
            <person name="Pitluck S."/>
            <person name="Ivanova N."/>
            <person name="Mavromatis K."/>
            <person name="Ovchinnikova G."/>
            <person name="Pati A."/>
            <person name="Chen A."/>
            <person name="Palaniappan K."/>
            <person name="Land M."/>
            <person name="Hauser L."/>
            <person name="Chang Y.-J."/>
            <person name="Jeffries C.D."/>
            <person name="Chain P."/>
            <person name="Brettin T."/>
            <person name="Detter J.C."/>
            <person name="Schuetze A."/>
            <person name="Rohde M."/>
            <person name="Tindall B.J."/>
            <person name="Goeker M."/>
            <person name="Bristow J."/>
            <person name="Eisen J.A."/>
            <person name="Markowitz V."/>
            <person name="Hugenholtz P."/>
            <person name="Kyrpides N.C."/>
            <person name="Klenk H.-P."/>
            <person name="Chen F."/>
        </authorList>
    </citation>
    <scope>NUCLEOTIDE SEQUENCE [LARGE SCALE GENOMIC DNA]</scope>
    <source>
        <strain evidence="5">ATCC 33905 / DSM 74 / LMG 10896 / Claus 1</strain>
    </source>
</reference>
<feature type="region of interest" description="Disordered" evidence="1">
    <location>
        <begin position="164"/>
        <end position="236"/>
    </location>
</feature>
<dbReference type="RefSeq" id="WP_012931348.1">
    <property type="nucleotide sequence ID" value="NC_013732.1"/>
</dbReference>
<evidence type="ECO:0000313" key="5">
    <source>
        <dbReference type="Proteomes" id="UP000002028"/>
    </source>
</evidence>
<evidence type="ECO:0000256" key="1">
    <source>
        <dbReference type="SAM" id="MobiDB-lite"/>
    </source>
</evidence>
<feature type="transmembrane region" description="Helical" evidence="2">
    <location>
        <begin position="86"/>
        <end position="105"/>
    </location>
</feature>
<keyword evidence="5" id="KW-1185">Reference proteome</keyword>
<feature type="domain" description="Conjugative transposon TraM C-terminal" evidence="3">
    <location>
        <begin position="282"/>
        <end position="441"/>
    </location>
</feature>
<evidence type="ECO:0000256" key="2">
    <source>
        <dbReference type="SAM" id="Phobius"/>
    </source>
</evidence>